<dbReference type="Gene3D" id="1.10.533.10">
    <property type="entry name" value="Death Domain, Fas"/>
    <property type="match status" value="1"/>
</dbReference>
<comment type="caution">
    <text evidence="6">The sequence shown here is derived from an EMBL/GenBank/DDBJ whole genome shotgun (WGS) entry which is preliminary data.</text>
</comment>
<protein>
    <submittedName>
        <fullName evidence="6">NACHT, LRR and PYD domains-containing protein 10</fullName>
    </submittedName>
</protein>
<dbReference type="Pfam" id="PF17779">
    <property type="entry name" value="WHD_NOD2"/>
    <property type="match status" value="1"/>
</dbReference>
<gene>
    <name evidence="6" type="ORF">LTLLF_108660</name>
</gene>
<feature type="compositionally biased region" description="Basic and acidic residues" evidence="3">
    <location>
        <begin position="651"/>
        <end position="666"/>
    </location>
</feature>
<evidence type="ECO:0000256" key="1">
    <source>
        <dbReference type="ARBA" id="ARBA00022741"/>
    </source>
</evidence>
<dbReference type="InterPro" id="IPR041075">
    <property type="entry name" value="NOD1/2_WH"/>
</dbReference>
<keyword evidence="2" id="KW-0067">ATP-binding</keyword>
<dbReference type="GO" id="GO:0005737">
    <property type="term" value="C:cytoplasm"/>
    <property type="evidence" value="ECO:0007669"/>
    <property type="project" value="TreeGrafter"/>
</dbReference>
<evidence type="ECO:0000259" key="5">
    <source>
        <dbReference type="PROSITE" id="PS50837"/>
    </source>
</evidence>
<dbReference type="InterPro" id="IPR011029">
    <property type="entry name" value="DEATH-like_dom_sf"/>
</dbReference>
<dbReference type="PROSITE" id="PS50837">
    <property type="entry name" value="NACHT"/>
    <property type="match status" value="1"/>
</dbReference>
<name>A0A8J6L353_MICOH</name>
<evidence type="ECO:0000256" key="2">
    <source>
        <dbReference type="ARBA" id="ARBA00022840"/>
    </source>
</evidence>
<evidence type="ECO:0000313" key="7">
    <source>
        <dbReference type="Proteomes" id="UP000710432"/>
    </source>
</evidence>
<dbReference type="PROSITE" id="PS50824">
    <property type="entry name" value="DAPIN"/>
    <property type="match status" value="1"/>
</dbReference>
<accession>A0A8J6L353</accession>
<dbReference type="CDD" id="cd08321">
    <property type="entry name" value="Pyrin_ASC-like"/>
    <property type="match status" value="1"/>
</dbReference>
<sequence length="677" mass="76523">MALAQASSPREALLWALNDLEENSFKTLKFHLRDMTQFHLARGELEGLSRVELASKLISMYGAQEAVRVVSRSLQAMNLMELVDYLGQVCLNDYRKIYREHVRCLEERPDWGVNSSRNELLLVSRSGPGSPGSPSRSDLQQELDPIRIEALFALEAESYSAPPIVVMQGSAGTGKTTLVKKLVQDWAKGTLYPGRFDYVFYVSCREVVLLPKCDLSSLICWCCGDDQAPVTEILKQPERLLFVLDGYDELQKSSRAECVLHILIRRREVPCSLLVTTRPPALQSLEPMLGERRHVHVLGFSEEERKNYFNSYFMDKEQARNALEFVQNNDVLYKACQVPGICWVVCSWLKRKMAGGQEVSETPNNSTDIFTAYVSAFLPTDGNGDSPELTRHRVLRSLCSLAAEGIQHQRLLFEEDVLRKHSLDGASLTAFLNSIDYREGLGIKKLYSFRHVSFQEFFYAMSFLVKEDESQVGKATRREVAKLVEQESSEEMTLSLQFLSDMLKTDGTLSLGLKFYLRIAPSVRQDLKCFKEKIEAIKYNRSWDLEFSLYESKIKKLTQGIQVKDVTFNIQHLDEKRPDKERLFSVKGSFGKGRVQSPLLKTNTSMKKQKGASNGKKRGAEESAQMVKNSRLASTGKGSTEIKGQEGGGVEGREDGEGQRVKKDGELGEPMNGYQRE</sequence>
<dbReference type="SUPFAM" id="SSF52540">
    <property type="entry name" value="P-loop containing nucleoside triphosphate hydrolases"/>
    <property type="match status" value="1"/>
</dbReference>
<dbReference type="AlphaFoldDB" id="A0A8J6L353"/>
<dbReference type="Proteomes" id="UP000710432">
    <property type="component" value="Unassembled WGS sequence"/>
</dbReference>
<feature type="region of interest" description="Disordered" evidence="3">
    <location>
        <begin position="594"/>
        <end position="677"/>
    </location>
</feature>
<reference evidence="6" key="1">
    <citation type="submission" date="2020-03" db="EMBL/GenBank/DDBJ databases">
        <title>Studies in the Genomics of Life Span.</title>
        <authorList>
            <person name="Glass D."/>
        </authorList>
    </citation>
    <scope>NUCLEOTIDE SEQUENCE</scope>
    <source>
        <strain evidence="6">LTLLF</strain>
        <tissue evidence="6">Muscle</tissue>
    </source>
</reference>
<proteinExistence type="predicted"/>
<dbReference type="Pfam" id="PF02758">
    <property type="entry name" value="PYRIN"/>
    <property type="match status" value="1"/>
</dbReference>
<feature type="compositionally biased region" description="Polar residues" evidence="3">
    <location>
        <begin position="626"/>
        <end position="638"/>
    </location>
</feature>
<dbReference type="InterPro" id="IPR007111">
    <property type="entry name" value="NACHT_NTPase"/>
</dbReference>
<dbReference type="Pfam" id="PF05729">
    <property type="entry name" value="NACHT"/>
    <property type="match status" value="1"/>
</dbReference>
<evidence type="ECO:0000313" key="6">
    <source>
        <dbReference type="EMBL" id="KAH0521091.1"/>
    </source>
</evidence>
<dbReference type="InterPro" id="IPR004020">
    <property type="entry name" value="DAPIN"/>
</dbReference>
<organism evidence="6 7">
    <name type="scientific">Microtus ochrogaster</name>
    <name type="common">Prairie vole</name>
    <dbReference type="NCBI Taxonomy" id="79684"/>
    <lineage>
        <taxon>Eukaryota</taxon>
        <taxon>Metazoa</taxon>
        <taxon>Chordata</taxon>
        <taxon>Craniata</taxon>
        <taxon>Vertebrata</taxon>
        <taxon>Euteleostomi</taxon>
        <taxon>Mammalia</taxon>
        <taxon>Eutheria</taxon>
        <taxon>Euarchontoglires</taxon>
        <taxon>Glires</taxon>
        <taxon>Rodentia</taxon>
        <taxon>Myomorpha</taxon>
        <taxon>Muroidea</taxon>
        <taxon>Cricetidae</taxon>
        <taxon>Arvicolinae</taxon>
        <taxon>Microtus</taxon>
    </lineage>
</organism>
<dbReference type="GO" id="GO:0005524">
    <property type="term" value="F:ATP binding"/>
    <property type="evidence" value="ECO:0007669"/>
    <property type="project" value="UniProtKB-KW"/>
</dbReference>
<keyword evidence="1" id="KW-0547">Nucleotide-binding</keyword>
<dbReference type="EMBL" id="JAATJU010000261">
    <property type="protein sequence ID" value="KAH0521091.1"/>
    <property type="molecule type" value="Genomic_DNA"/>
</dbReference>
<evidence type="ECO:0000256" key="3">
    <source>
        <dbReference type="SAM" id="MobiDB-lite"/>
    </source>
</evidence>
<dbReference type="PANTHER" id="PTHR45690">
    <property type="entry name" value="NACHT, LRR AND PYD DOMAINS-CONTAINING PROTEIN 12"/>
    <property type="match status" value="1"/>
</dbReference>
<dbReference type="SMART" id="SM01289">
    <property type="entry name" value="PYRIN"/>
    <property type="match status" value="1"/>
</dbReference>
<feature type="domain" description="Pyrin" evidence="4">
    <location>
        <begin position="1"/>
        <end position="92"/>
    </location>
</feature>
<dbReference type="SUPFAM" id="SSF47986">
    <property type="entry name" value="DEATH domain"/>
    <property type="match status" value="1"/>
</dbReference>
<feature type="domain" description="NACHT" evidence="5">
    <location>
        <begin position="163"/>
        <end position="346"/>
    </location>
</feature>
<dbReference type="PANTHER" id="PTHR45690:SF4">
    <property type="entry name" value="NACHT, LRR AND PYD DOMAINS-CONTAINING PROTEIN 10"/>
    <property type="match status" value="1"/>
</dbReference>
<dbReference type="Gene3D" id="3.40.50.300">
    <property type="entry name" value="P-loop containing nucleotide triphosphate hydrolases"/>
    <property type="match status" value="1"/>
</dbReference>
<dbReference type="GO" id="GO:0050729">
    <property type="term" value="P:positive regulation of inflammatory response"/>
    <property type="evidence" value="ECO:0007669"/>
    <property type="project" value="TreeGrafter"/>
</dbReference>
<evidence type="ECO:0000259" key="4">
    <source>
        <dbReference type="PROSITE" id="PS50824"/>
    </source>
</evidence>
<dbReference type="InterPro" id="IPR027417">
    <property type="entry name" value="P-loop_NTPase"/>
</dbReference>
<dbReference type="InterPro" id="IPR050637">
    <property type="entry name" value="NLRP_innate_immun_reg"/>
</dbReference>